<evidence type="ECO:0000256" key="6">
    <source>
        <dbReference type="ARBA" id="ARBA00022475"/>
    </source>
</evidence>
<dbReference type="CDD" id="cd00130">
    <property type="entry name" value="PAS"/>
    <property type="match status" value="2"/>
</dbReference>
<dbReference type="PRINTS" id="PR00344">
    <property type="entry name" value="BCTRLSENSOR"/>
</dbReference>
<dbReference type="InterPro" id="IPR035965">
    <property type="entry name" value="PAS-like_dom_sf"/>
</dbReference>
<evidence type="ECO:0000256" key="21">
    <source>
        <dbReference type="SAM" id="Coils"/>
    </source>
</evidence>
<dbReference type="SUPFAM" id="SSF55785">
    <property type="entry name" value="PYP-like sensor domain (PAS domain)"/>
    <property type="match status" value="3"/>
</dbReference>
<dbReference type="CDD" id="cd17546">
    <property type="entry name" value="REC_hyHK_CKI1_RcsC-like"/>
    <property type="match status" value="1"/>
</dbReference>
<dbReference type="PROSITE" id="PS50113">
    <property type="entry name" value="PAC"/>
    <property type="match status" value="2"/>
</dbReference>
<evidence type="ECO:0000256" key="5">
    <source>
        <dbReference type="ARBA" id="ARBA00018672"/>
    </source>
</evidence>
<protein>
    <recommendedName>
        <fullName evidence="19">Circadian input-output histidine kinase CikA</fullName>
        <ecNumber evidence="4">2.7.13.3</ecNumber>
    </recommendedName>
    <alternativeName>
        <fullName evidence="18">Sensory/regulatory protein RpfC</fullName>
    </alternativeName>
    <alternativeName>
        <fullName evidence="5">Stage 0 sporulation protein A homolog</fullName>
    </alternativeName>
</protein>
<dbReference type="SMART" id="SM00091">
    <property type="entry name" value="PAS"/>
    <property type="match status" value="3"/>
</dbReference>
<comment type="similarity">
    <text evidence="3">In the N-terminal section; belongs to the phytochrome family.</text>
</comment>
<dbReference type="InterPro" id="IPR003594">
    <property type="entry name" value="HATPase_dom"/>
</dbReference>
<dbReference type="NCBIfam" id="TIGR00229">
    <property type="entry name" value="sensory_box"/>
    <property type="match status" value="2"/>
</dbReference>
<keyword evidence="14" id="KW-0902">Two-component regulatory system</keyword>
<feature type="modified residue" description="4-aspartylphosphate" evidence="20">
    <location>
        <position position="713"/>
    </location>
</feature>
<dbReference type="AlphaFoldDB" id="A0A1V4SNN4"/>
<keyword evidence="12" id="KW-0067">ATP-binding</keyword>
<evidence type="ECO:0000256" key="3">
    <source>
        <dbReference type="ARBA" id="ARBA00006402"/>
    </source>
</evidence>
<dbReference type="InterPro" id="IPR036641">
    <property type="entry name" value="HPT_dom_sf"/>
</dbReference>
<dbReference type="GO" id="GO:0005524">
    <property type="term" value="F:ATP binding"/>
    <property type="evidence" value="ECO:0007669"/>
    <property type="project" value="UniProtKB-KW"/>
</dbReference>
<name>A0A1V4SNN4_RUMHU</name>
<comment type="subcellular location">
    <subcellularLocation>
        <location evidence="2">Cell membrane</location>
        <topology evidence="2">Multi-pass membrane protein</topology>
    </subcellularLocation>
</comment>
<dbReference type="STRING" id="48256.CLHUN_08740"/>
<evidence type="ECO:0000256" key="10">
    <source>
        <dbReference type="ARBA" id="ARBA00022741"/>
    </source>
</evidence>
<feature type="domain" description="PAS" evidence="24">
    <location>
        <begin position="283"/>
        <end position="347"/>
    </location>
</feature>
<evidence type="ECO:0000256" key="17">
    <source>
        <dbReference type="ARBA" id="ARBA00064003"/>
    </source>
</evidence>
<dbReference type="EMBL" id="MZGX01000004">
    <property type="protein sequence ID" value="OPX45499.1"/>
    <property type="molecule type" value="Genomic_DNA"/>
</dbReference>
<dbReference type="Pfam" id="PF02518">
    <property type="entry name" value="HATPase_c"/>
    <property type="match status" value="1"/>
</dbReference>
<dbReference type="Gene3D" id="3.30.565.10">
    <property type="entry name" value="Histidine kinase-like ATPase, C-terminal domain"/>
    <property type="match status" value="1"/>
</dbReference>
<dbReference type="FunFam" id="1.10.287.130:FF:000002">
    <property type="entry name" value="Two-component osmosensing histidine kinase"/>
    <property type="match status" value="1"/>
</dbReference>
<dbReference type="Gene3D" id="3.40.50.2300">
    <property type="match status" value="1"/>
</dbReference>
<comment type="caution">
    <text evidence="26">The sequence shown here is derived from an EMBL/GenBank/DDBJ whole genome shotgun (WGS) entry which is preliminary data.</text>
</comment>
<feature type="domain" description="PAS" evidence="24">
    <location>
        <begin position="5"/>
        <end position="78"/>
    </location>
</feature>
<comment type="function">
    <text evidence="16">May play the central regulatory role in sporulation. It may be an element of the effector pathway responsible for the activation of sporulation genes in response to nutritional stress. Spo0A may act in concert with spo0H (a sigma factor) to control the expression of some genes that are critical to the sporulation process.</text>
</comment>
<feature type="domain" description="PAC" evidence="25">
    <location>
        <begin position="350"/>
        <end position="402"/>
    </location>
</feature>
<keyword evidence="10" id="KW-0547">Nucleotide-binding</keyword>
<dbReference type="FunFam" id="3.30.565.10:FF:000010">
    <property type="entry name" value="Sensor histidine kinase RcsC"/>
    <property type="match status" value="1"/>
</dbReference>
<dbReference type="GO" id="GO:0005886">
    <property type="term" value="C:plasma membrane"/>
    <property type="evidence" value="ECO:0007669"/>
    <property type="project" value="UniProtKB-SubCell"/>
</dbReference>
<feature type="domain" description="Histidine kinase" evidence="22">
    <location>
        <begin position="420"/>
        <end position="641"/>
    </location>
</feature>
<dbReference type="GO" id="GO:0006355">
    <property type="term" value="P:regulation of DNA-templated transcription"/>
    <property type="evidence" value="ECO:0007669"/>
    <property type="project" value="InterPro"/>
</dbReference>
<comment type="catalytic activity">
    <reaction evidence="1">
        <text>ATP + protein L-histidine = ADP + protein N-phospho-L-histidine.</text>
        <dbReference type="EC" id="2.7.13.3"/>
    </reaction>
</comment>
<keyword evidence="6" id="KW-1003">Cell membrane</keyword>
<evidence type="ECO:0000256" key="15">
    <source>
        <dbReference type="ARBA" id="ARBA00023136"/>
    </source>
</evidence>
<evidence type="ECO:0000256" key="14">
    <source>
        <dbReference type="ARBA" id="ARBA00023012"/>
    </source>
</evidence>
<dbReference type="InterPro" id="IPR003661">
    <property type="entry name" value="HisK_dim/P_dom"/>
</dbReference>
<keyword evidence="21" id="KW-0175">Coiled coil</keyword>
<evidence type="ECO:0000256" key="13">
    <source>
        <dbReference type="ARBA" id="ARBA00022989"/>
    </source>
</evidence>
<dbReference type="InterPro" id="IPR013767">
    <property type="entry name" value="PAS_fold"/>
</dbReference>
<dbReference type="InterPro" id="IPR000700">
    <property type="entry name" value="PAS-assoc_C"/>
</dbReference>
<evidence type="ECO:0000256" key="7">
    <source>
        <dbReference type="ARBA" id="ARBA00022553"/>
    </source>
</evidence>
<evidence type="ECO:0000256" key="12">
    <source>
        <dbReference type="ARBA" id="ARBA00022840"/>
    </source>
</evidence>
<dbReference type="EC" id="2.7.13.3" evidence="4"/>
<dbReference type="InterPro" id="IPR036890">
    <property type="entry name" value="HATPase_C_sf"/>
</dbReference>
<dbReference type="SUPFAM" id="SSF47384">
    <property type="entry name" value="Homodimeric domain of signal transducing histidine kinase"/>
    <property type="match status" value="1"/>
</dbReference>
<dbReference type="OrthoDB" id="9813048at2"/>
<organism evidence="26 27">
    <name type="scientific">Ruminiclostridium hungatei</name>
    <name type="common">Clostridium hungatei</name>
    <dbReference type="NCBI Taxonomy" id="48256"/>
    <lineage>
        <taxon>Bacteria</taxon>
        <taxon>Bacillati</taxon>
        <taxon>Bacillota</taxon>
        <taxon>Clostridia</taxon>
        <taxon>Eubacteriales</taxon>
        <taxon>Oscillospiraceae</taxon>
        <taxon>Ruminiclostridium</taxon>
    </lineage>
</organism>
<feature type="coiled-coil region" evidence="21">
    <location>
        <begin position="390"/>
        <end position="420"/>
    </location>
</feature>
<dbReference type="GO" id="GO:0000155">
    <property type="term" value="F:phosphorelay sensor kinase activity"/>
    <property type="evidence" value="ECO:0007669"/>
    <property type="project" value="InterPro"/>
</dbReference>
<dbReference type="PROSITE" id="PS50112">
    <property type="entry name" value="PAS"/>
    <property type="match status" value="3"/>
</dbReference>
<comment type="subunit">
    <text evidence="17">At low DSF concentrations, interacts with RpfF.</text>
</comment>
<keyword evidence="7 20" id="KW-0597">Phosphoprotein</keyword>
<evidence type="ECO:0000256" key="18">
    <source>
        <dbReference type="ARBA" id="ARBA00068150"/>
    </source>
</evidence>
<evidence type="ECO:0000256" key="4">
    <source>
        <dbReference type="ARBA" id="ARBA00012438"/>
    </source>
</evidence>
<evidence type="ECO:0000259" key="23">
    <source>
        <dbReference type="PROSITE" id="PS50110"/>
    </source>
</evidence>
<keyword evidence="27" id="KW-1185">Reference proteome</keyword>
<accession>A0A1V4SNN4</accession>
<evidence type="ECO:0000256" key="2">
    <source>
        <dbReference type="ARBA" id="ARBA00004651"/>
    </source>
</evidence>
<keyword evidence="15" id="KW-0472">Membrane</keyword>
<dbReference type="CDD" id="cd16922">
    <property type="entry name" value="HATPase_EvgS-ArcB-TorS-like"/>
    <property type="match status" value="1"/>
</dbReference>
<dbReference type="InterPro" id="IPR001610">
    <property type="entry name" value="PAC"/>
</dbReference>
<dbReference type="InterPro" id="IPR013655">
    <property type="entry name" value="PAS_fold_3"/>
</dbReference>
<evidence type="ECO:0000256" key="19">
    <source>
        <dbReference type="ARBA" id="ARBA00074306"/>
    </source>
</evidence>
<evidence type="ECO:0000259" key="24">
    <source>
        <dbReference type="PROSITE" id="PS50112"/>
    </source>
</evidence>
<keyword evidence="8 26" id="KW-0808">Transferase</keyword>
<keyword evidence="9" id="KW-0812">Transmembrane</keyword>
<keyword evidence="11" id="KW-0418">Kinase</keyword>
<evidence type="ECO:0000256" key="20">
    <source>
        <dbReference type="PROSITE-ProRule" id="PRU00169"/>
    </source>
</evidence>
<dbReference type="InterPro" id="IPR001789">
    <property type="entry name" value="Sig_transdc_resp-reg_receiver"/>
</dbReference>
<sequence length="905" mass="101815">MGRLENDRIAAVLDNIGDGVIATDKEGRIEYMNNTAATMTGWTAEEAVRREFSSVFSLINIKSGESLDSPLKEVMKLKAVVGLKNNSALLSRNGKAYIVSASCSPIRDKDNNFSGVVVVFRDISRIKRMEEHLIEERNNLEMTFNHSPLGMLIMDFDRVVRQVNNAFLEMLGISDNEVLGLGYGDGIRCVFSREKGCGNSSDCGLCEIRKRISAVLKTGIPSKDLVIQQTTLRGGVRKRPWYNILFMPVHHSGERSVLLVITDVTESMEREQKLIEANNFSLKMMENFPALIWKTDNNGRNVYANHNFLTFVGKTEQEVIRDGWLDCVHPADRERLEIRLEKQIDEKWMHNTELRLKHCGGDYIWLNTVIKPFYDMTGKQDGYIGMGLDINDKKNTEMELQRAKEDAEKANKAKSEFLANMSHEIRTPINGIVGMIDLTLLTLLDSEQQDNLRTAKSCANTLLKIINDILDFSKMEAGKLIIDNVNFDIRLLIEEIFKAQSTLADRKGLEFNYSFYSGIPQYLIGDPGRLQQILNNLISNAIKFTEKGEVNIVVRKELVEADKVELKFSVSDTGIGISDEEKEKLFKTFSQVDSSITRKYGGNGLGLVISRQLVEMMGGRMWIESEKGTGSTFNFTVKFRKGSAAAPGQDSEQVPARTVHKLNILLAEDDNVNKAVITRMLKERGHEVDVAATGIEAVHMHNEKGNYDLILMDIHMPQMDGLEATKIIREKEGGTRHTPVIAITAHALQGDRERFMELGMDEYIPKPVAMKELYRIIESAAFNIQPERDIKGIKIDGDGNIVPIPEPEHTGKAAATAPGLIEKIEEVASSLAASLEGRDMELAGKFAHDIKNICNESGEDELKSLAFQIELAVRRNNLKDVLYNYLTFDKEFKTLKRLYSRGKEQ</sequence>
<dbReference type="SMART" id="SM00086">
    <property type="entry name" value="PAC"/>
    <property type="match status" value="2"/>
</dbReference>
<dbReference type="InterPro" id="IPR004358">
    <property type="entry name" value="Sig_transdc_His_kin-like_C"/>
</dbReference>
<dbReference type="PROSITE" id="PS50110">
    <property type="entry name" value="RESPONSE_REGULATORY"/>
    <property type="match status" value="1"/>
</dbReference>
<proteinExistence type="inferred from homology"/>
<evidence type="ECO:0000256" key="1">
    <source>
        <dbReference type="ARBA" id="ARBA00000085"/>
    </source>
</evidence>
<evidence type="ECO:0000313" key="26">
    <source>
        <dbReference type="EMBL" id="OPX45499.1"/>
    </source>
</evidence>
<dbReference type="Pfam" id="PF00072">
    <property type="entry name" value="Response_reg"/>
    <property type="match status" value="1"/>
</dbReference>
<dbReference type="PANTHER" id="PTHR45339:SF1">
    <property type="entry name" value="HYBRID SIGNAL TRANSDUCTION HISTIDINE KINASE J"/>
    <property type="match status" value="1"/>
</dbReference>
<reference evidence="26 27" key="1">
    <citation type="submission" date="2017-03" db="EMBL/GenBank/DDBJ databases">
        <title>Genome sequence of Clostridium hungatei DSM 14427.</title>
        <authorList>
            <person name="Poehlein A."/>
            <person name="Daniel R."/>
        </authorList>
    </citation>
    <scope>NUCLEOTIDE SEQUENCE [LARGE SCALE GENOMIC DNA]</scope>
    <source>
        <strain evidence="26 27">DSM 14427</strain>
    </source>
</reference>
<dbReference type="Pfam" id="PF00512">
    <property type="entry name" value="HisKA"/>
    <property type="match status" value="1"/>
</dbReference>
<feature type="domain" description="Response regulatory" evidence="23">
    <location>
        <begin position="663"/>
        <end position="781"/>
    </location>
</feature>
<dbReference type="InterPro" id="IPR011006">
    <property type="entry name" value="CheY-like_superfamily"/>
</dbReference>
<evidence type="ECO:0000256" key="9">
    <source>
        <dbReference type="ARBA" id="ARBA00022692"/>
    </source>
</evidence>
<evidence type="ECO:0000256" key="16">
    <source>
        <dbReference type="ARBA" id="ARBA00024867"/>
    </source>
</evidence>
<dbReference type="SMART" id="SM00448">
    <property type="entry name" value="REC"/>
    <property type="match status" value="1"/>
</dbReference>
<dbReference type="InterPro" id="IPR005467">
    <property type="entry name" value="His_kinase_dom"/>
</dbReference>
<dbReference type="InterPro" id="IPR000014">
    <property type="entry name" value="PAS"/>
</dbReference>
<dbReference type="SUPFAM" id="SSF55874">
    <property type="entry name" value="ATPase domain of HSP90 chaperone/DNA topoisomerase II/histidine kinase"/>
    <property type="match status" value="1"/>
</dbReference>
<gene>
    <name evidence="26" type="primary">arcB</name>
    <name evidence="26" type="ORF">CLHUN_08740</name>
</gene>
<evidence type="ECO:0000256" key="8">
    <source>
        <dbReference type="ARBA" id="ARBA00022679"/>
    </source>
</evidence>
<evidence type="ECO:0000259" key="25">
    <source>
        <dbReference type="PROSITE" id="PS50113"/>
    </source>
</evidence>
<dbReference type="PROSITE" id="PS50109">
    <property type="entry name" value="HIS_KIN"/>
    <property type="match status" value="1"/>
</dbReference>
<dbReference type="Pfam" id="PF13188">
    <property type="entry name" value="PAS_8"/>
    <property type="match status" value="1"/>
</dbReference>
<dbReference type="PANTHER" id="PTHR45339">
    <property type="entry name" value="HYBRID SIGNAL TRANSDUCTION HISTIDINE KINASE J"/>
    <property type="match status" value="1"/>
</dbReference>
<dbReference type="Gene3D" id="3.30.450.20">
    <property type="entry name" value="PAS domain"/>
    <property type="match status" value="3"/>
</dbReference>
<evidence type="ECO:0000256" key="11">
    <source>
        <dbReference type="ARBA" id="ARBA00022777"/>
    </source>
</evidence>
<dbReference type="RefSeq" id="WP_080063328.1">
    <property type="nucleotide sequence ID" value="NZ_MZGX01000004.1"/>
</dbReference>
<evidence type="ECO:0000313" key="27">
    <source>
        <dbReference type="Proteomes" id="UP000191554"/>
    </source>
</evidence>
<dbReference type="Pfam" id="PF00989">
    <property type="entry name" value="PAS"/>
    <property type="match status" value="1"/>
</dbReference>
<feature type="domain" description="PAC" evidence="25">
    <location>
        <begin position="83"/>
        <end position="135"/>
    </location>
</feature>
<dbReference type="SMART" id="SM00387">
    <property type="entry name" value="HATPase_c"/>
    <property type="match status" value="1"/>
</dbReference>
<dbReference type="Gene3D" id="1.10.287.130">
    <property type="match status" value="1"/>
</dbReference>
<dbReference type="Pfam" id="PF08447">
    <property type="entry name" value="PAS_3"/>
    <property type="match status" value="1"/>
</dbReference>
<dbReference type="SMART" id="SM00388">
    <property type="entry name" value="HisKA"/>
    <property type="match status" value="1"/>
</dbReference>
<dbReference type="InterPro" id="IPR036097">
    <property type="entry name" value="HisK_dim/P_sf"/>
</dbReference>
<evidence type="ECO:0000259" key="22">
    <source>
        <dbReference type="PROSITE" id="PS50109"/>
    </source>
</evidence>
<dbReference type="CDD" id="cd00082">
    <property type="entry name" value="HisKA"/>
    <property type="match status" value="1"/>
</dbReference>
<feature type="domain" description="PAS" evidence="24">
    <location>
        <begin position="136"/>
        <end position="180"/>
    </location>
</feature>
<dbReference type="Proteomes" id="UP000191554">
    <property type="component" value="Unassembled WGS sequence"/>
</dbReference>
<keyword evidence="13" id="KW-1133">Transmembrane helix</keyword>
<dbReference type="SUPFAM" id="SSF47226">
    <property type="entry name" value="Histidine-containing phosphotransfer domain, HPT domain"/>
    <property type="match status" value="1"/>
</dbReference>
<dbReference type="SUPFAM" id="SSF52172">
    <property type="entry name" value="CheY-like"/>
    <property type="match status" value="1"/>
</dbReference>